<name>A0AAV7KYY8_PLEWA</name>
<evidence type="ECO:0000313" key="2">
    <source>
        <dbReference type="EMBL" id="KAJ1083440.1"/>
    </source>
</evidence>
<gene>
    <name evidence="2" type="ORF">NDU88_003599</name>
</gene>
<feature type="region of interest" description="Disordered" evidence="1">
    <location>
        <begin position="132"/>
        <end position="181"/>
    </location>
</feature>
<dbReference type="Proteomes" id="UP001066276">
    <property type="component" value="Chromosome 12"/>
</dbReference>
<evidence type="ECO:0000256" key="1">
    <source>
        <dbReference type="SAM" id="MobiDB-lite"/>
    </source>
</evidence>
<comment type="caution">
    <text evidence="2">The sequence shown here is derived from an EMBL/GenBank/DDBJ whole genome shotgun (WGS) entry which is preliminary data.</text>
</comment>
<proteinExistence type="predicted"/>
<sequence length="205" mass="21480">MKGGRRPAPAIQQRATIQGRAPHTGERGRGEEHKSAPLPASNAGPSPQHLGGRPSPRLTSAQFFPVIQSPAAARLLPRRGRQMGVHWLLQCPRRPCVSCRGEAPTCSPESRARAASDRCSTRARAADRRNLLPSASLCPGGGGGSRAIAPGSSPAGPNRGPPLAVRHAASRRTKAPRQGARVCPSHCGAPAFSNPHRGLTLRLPS</sequence>
<feature type="region of interest" description="Disordered" evidence="1">
    <location>
        <begin position="1"/>
        <end position="58"/>
    </location>
</feature>
<accession>A0AAV7KYY8</accession>
<keyword evidence="3" id="KW-1185">Reference proteome</keyword>
<dbReference type="AlphaFoldDB" id="A0AAV7KYY8"/>
<feature type="compositionally biased region" description="Low complexity" evidence="1">
    <location>
        <begin position="146"/>
        <end position="157"/>
    </location>
</feature>
<reference evidence="2" key="1">
    <citation type="journal article" date="2022" name="bioRxiv">
        <title>Sequencing and chromosome-scale assembly of the giantPleurodeles waltlgenome.</title>
        <authorList>
            <person name="Brown T."/>
            <person name="Elewa A."/>
            <person name="Iarovenko S."/>
            <person name="Subramanian E."/>
            <person name="Araus A.J."/>
            <person name="Petzold A."/>
            <person name="Susuki M."/>
            <person name="Suzuki K.-i.T."/>
            <person name="Hayashi T."/>
            <person name="Toyoda A."/>
            <person name="Oliveira C."/>
            <person name="Osipova E."/>
            <person name="Leigh N.D."/>
            <person name="Simon A."/>
            <person name="Yun M.H."/>
        </authorList>
    </citation>
    <scope>NUCLEOTIDE SEQUENCE</scope>
    <source>
        <strain evidence="2">20211129_DDA</strain>
        <tissue evidence="2">Liver</tissue>
    </source>
</reference>
<organism evidence="2 3">
    <name type="scientific">Pleurodeles waltl</name>
    <name type="common">Iberian ribbed newt</name>
    <dbReference type="NCBI Taxonomy" id="8319"/>
    <lineage>
        <taxon>Eukaryota</taxon>
        <taxon>Metazoa</taxon>
        <taxon>Chordata</taxon>
        <taxon>Craniata</taxon>
        <taxon>Vertebrata</taxon>
        <taxon>Euteleostomi</taxon>
        <taxon>Amphibia</taxon>
        <taxon>Batrachia</taxon>
        <taxon>Caudata</taxon>
        <taxon>Salamandroidea</taxon>
        <taxon>Salamandridae</taxon>
        <taxon>Pleurodelinae</taxon>
        <taxon>Pleurodeles</taxon>
    </lineage>
</organism>
<dbReference type="EMBL" id="JANPWB010000016">
    <property type="protein sequence ID" value="KAJ1083440.1"/>
    <property type="molecule type" value="Genomic_DNA"/>
</dbReference>
<protein>
    <submittedName>
        <fullName evidence="2">Uncharacterized protein</fullName>
    </submittedName>
</protein>
<evidence type="ECO:0000313" key="3">
    <source>
        <dbReference type="Proteomes" id="UP001066276"/>
    </source>
</evidence>
<feature type="compositionally biased region" description="Basic and acidic residues" evidence="1">
    <location>
        <begin position="23"/>
        <end position="35"/>
    </location>
</feature>